<keyword evidence="9" id="KW-0407">Ion channel</keyword>
<dbReference type="FunCoup" id="A7RSZ7">
    <property type="interactions" value="67"/>
</dbReference>
<dbReference type="Pfam" id="PF00520">
    <property type="entry name" value="Ion_trans"/>
    <property type="match status" value="1"/>
</dbReference>
<evidence type="ECO:0000256" key="1">
    <source>
        <dbReference type="ARBA" id="ARBA00004141"/>
    </source>
</evidence>
<reference evidence="12 13" key="1">
    <citation type="journal article" date="2007" name="Science">
        <title>Sea anemone genome reveals ancestral eumetazoan gene repertoire and genomic organization.</title>
        <authorList>
            <person name="Putnam N.H."/>
            <person name="Srivastava M."/>
            <person name="Hellsten U."/>
            <person name="Dirks B."/>
            <person name="Chapman J."/>
            <person name="Salamov A."/>
            <person name="Terry A."/>
            <person name="Shapiro H."/>
            <person name="Lindquist E."/>
            <person name="Kapitonov V.V."/>
            <person name="Jurka J."/>
            <person name="Genikhovich G."/>
            <person name="Grigoriev I.V."/>
            <person name="Lucas S.M."/>
            <person name="Steele R.E."/>
            <person name="Finnerty J.R."/>
            <person name="Technau U."/>
            <person name="Martindale M.Q."/>
            <person name="Rokhsar D.S."/>
        </authorList>
    </citation>
    <scope>NUCLEOTIDE SEQUENCE [LARGE SCALE GENOMIC DNA]</scope>
    <source>
        <strain evidence="13">CH2 X CH6</strain>
    </source>
</reference>
<keyword evidence="13" id="KW-1185">Reference proteome</keyword>
<feature type="transmembrane region" description="Helical" evidence="10">
    <location>
        <begin position="362"/>
        <end position="386"/>
    </location>
</feature>
<dbReference type="PANTHER" id="PTHR10117">
    <property type="entry name" value="TRANSIENT RECEPTOR POTENTIAL CHANNEL"/>
    <property type="match status" value="1"/>
</dbReference>
<dbReference type="EMBL" id="DS469536">
    <property type="protein sequence ID" value="EDO45311.1"/>
    <property type="molecule type" value="Genomic_DNA"/>
</dbReference>
<dbReference type="HOGENOM" id="CLU_005716_4_2_1"/>
<dbReference type="PRINTS" id="PR01097">
    <property type="entry name" value="TRNSRECEPTRP"/>
</dbReference>
<sequence length="523" mass="60318">PLVVAAQLGNYEVLNMLVSKGFQLVKPHNVLCRCEECQADNFRESQRRLDIYRGLANPVFISMTSNDPFLTAFELSSELEVIARREDEYEKDYLQLSQQCSQFTIGLLDECRTSREQRCILNYPGENGSVEDYAENSLGLVNSAISYNQKEFVAHPFCQHLVMQHIFGDITGWRTNHFLYRIAYVLTQVIIFPVLAVIYFFMPFLEVGRKIKRPFVKFINHTSSFVVFLILLAVSSHHQFEIRFRKMPSGLEWLIFSWILGVAWSECKQVWHEGARRYFSSGWNWMDIGMVFLLLGAFVLWTIIFIVDFDSNAKLAHDVLLSTADGMYAFGVVASFFRLIYLCQISRYLGLLQLSLSRMVRVIFQFAFISCVVLWSFSVAMTMLYMSSFEAYQLPRPVKNVTSDIDAILDKGYDNLLSTMVTLMWASLDMVGLDTLNVFKKQSLIQFWTAALFTLYHAASMVVLLNMLIAMMSNSYQQVEDNIETEYKFARTQLWTDYIGDAVPTLPPPLNLLPTPKYIVRLL</sequence>
<keyword evidence="2" id="KW-0813">Transport</keyword>
<evidence type="ECO:0000256" key="2">
    <source>
        <dbReference type="ARBA" id="ARBA00022448"/>
    </source>
</evidence>
<evidence type="ECO:0000256" key="9">
    <source>
        <dbReference type="ARBA" id="ARBA00023303"/>
    </source>
</evidence>
<feature type="transmembrane region" description="Helical" evidence="10">
    <location>
        <begin position="327"/>
        <end position="350"/>
    </location>
</feature>
<evidence type="ECO:0000256" key="5">
    <source>
        <dbReference type="ARBA" id="ARBA00022989"/>
    </source>
</evidence>
<dbReference type="PhylomeDB" id="A7RSZ7"/>
<feature type="transmembrane region" description="Helical" evidence="10">
    <location>
        <begin position="285"/>
        <end position="307"/>
    </location>
</feature>
<dbReference type="GO" id="GO:0070679">
    <property type="term" value="F:inositol 1,4,5 trisphosphate binding"/>
    <property type="evidence" value="ECO:0000318"/>
    <property type="project" value="GO_Central"/>
</dbReference>
<dbReference type="STRING" id="45351.A7RSZ7"/>
<dbReference type="InterPro" id="IPR002153">
    <property type="entry name" value="TRPC_channel"/>
</dbReference>
<dbReference type="InterPro" id="IPR005821">
    <property type="entry name" value="Ion_trans_dom"/>
</dbReference>
<accession>A7RSZ7</accession>
<dbReference type="KEGG" id="nve:5517341"/>
<evidence type="ECO:0000313" key="12">
    <source>
        <dbReference type="EMBL" id="EDO45311.1"/>
    </source>
</evidence>
<dbReference type="SMART" id="SM01420">
    <property type="entry name" value="TRP_2"/>
    <property type="match status" value="1"/>
</dbReference>
<keyword evidence="7" id="KW-0406">Ion transport</keyword>
<feature type="transmembrane region" description="Helical" evidence="10">
    <location>
        <begin position="178"/>
        <end position="202"/>
    </location>
</feature>
<dbReference type="Pfam" id="PF08344">
    <property type="entry name" value="TRP_2"/>
    <property type="match status" value="1"/>
</dbReference>
<feature type="transmembrane region" description="Helical" evidence="10">
    <location>
        <begin position="214"/>
        <end position="235"/>
    </location>
</feature>
<protein>
    <recommendedName>
        <fullName evidence="11">Transient receptor ion channel domain-containing protein</fullName>
    </recommendedName>
</protein>
<dbReference type="GO" id="GO:0051480">
    <property type="term" value="P:regulation of cytosolic calcium ion concentration"/>
    <property type="evidence" value="ECO:0000318"/>
    <property type="project" value="GO_Central"/>
</dbReference>
<evidence type="ECO:0000256" key="8">
    <source>
        <dbReference type="ARBA" id="ARBA00023136"/>
    </source>
</evidence>
<dbReference type="Proteomes" id="UP000001593">
    <property type="component" value="Unassembled WGS sequence"/>
</dbReference>
<dbReference type="GO" id="GO:0015279">
    <property type="term" value="F:store-operated calcium channel activity"/>
    <property type="evidence" value="ECO:0000318"/>
    <property type="project" value="GO_Central"/>
</dbReference>
<keyword evidence="6" id="KW-0040">ANK repeat</keyword>
<dbReference type="GO" id="GO:0005886">
    <property type="term" value="C:plasma membrane"/>
    <property type="evidence" value="ECO:0000318"/>
    <property type="project" value="GO_Central"/>
</dbReference>
<evidence type="ECO:0000259" key="11">
    <source>
        <dbReference type="SMART" id="SM01420"/>
    </source>
</evidence>
<proteinExistence type="predicted"/>
<dbReference type="Gene3D" id="1.10.287.70">
    <property type="match status" value="1"/>
</dbReference>
<dbReference type="AlphaFoldDB" id="A7RSZ7"/>
<dbReference type="OrthoDB" id="2373987at2759"/>
<dbReference type="GO" id="GO:0070588">
    <property type="term" value="P:calcium ion transmembrane transport"/>
    <property type="evidence" value="ECO:0000318"/>
    <property type="project" value="GO_Central"/>
</dbReference>
<feature type="domain" description="Transient receptor ion channel" evidence="11">
    <location>
        <begin position="32"/>
        <end position="90"/>
    </location>
</feature>
<keyword evidence="8 10" id="KW-0472">Membrane</keyword>
<dbReference type="InParanoid" id="A7RSZ7"/>
<keyword evidence="3 10" id="KW-0812">Transmembrane</keyword>
<gene>
    <name evidence="12" type="ORF">NEMVEDRAFT_v1g92648</name>
</gene>
<dbReference type="GO" id="GO:0034703">
    <property type="term" value="C:cation channel complex"/>
    <property type="evidence" value="ECO:0000318"/>
    <property type="project" value="GO_Central"/>
</dbReference>
<feature type="transmembrane region" description="Helical" evidence="10">
    <location>
        <begin position="445"/>
        <end position="469"/>
    </location>
</feature>
<comment type="subcellular location">
    <subcellularLocation>
        <location evidence="1">Membrane</location>
        <topology evidence="1">Multi-pass membrane protein</topology>
    </subcellularLocation>
</comment>
<evidence type="ECO:0000256" key="4">
    <source>
        <dbReference type="ARBA" id="ARBA00022737"/>
    </source>
</evidence>
<keyword evidence="5 10" id="KW-1133">Transmembrane helix</keyword>
<feature type="transmembrane region" description="Helical" evidence="10">
    <location>
        <begin position="247"/>
        <end position="264"/>
    </location>
</feature>
<evidence type="ECO:0000256" key="6">
    <source>
        <dbReference type="ARBA" id="ARBA00023043"/>
    </source>
</evidence>
<feature type="non-terminal residue" evidence="12">
    <location>
        <position position="1"/>
    </location>
</feature>
<dbReference type="PANTHER" id="PTHR10117:SF54">
    <property type="entry name" value="TRANSIENT RECEPTOR POTENTIAL-GAMMA PROTEIN"/>
    <property type="match status" value="1"/>
</dbReference>
<evidence type="ECO:0000256" key="10">
    <source>
        <dbReference type="SAM" id="Phobius"/>
    </source>
</evidence>
<keyword evidence="4" id="KW-0677">Repeat</keyword>
<evidence type="ECO:0000256" key="7">
    <source>
        <dbReference type="ARBA" id="ARBA00023065"/>
    </source>
</evidence>
<name>A7RSZ7_NEMVE</name>
<organism evidence="12 13">
    <name type="scientific">Nematostella vectensis</name>
    <name type="common">Starlet sea anemone</name>
    <dbReference type="NCBI Taxonomy" id="45351"/>
    <lineage>
        <taxon>Eukaryota</taxon>
        <taxon>Metazoa</taxon>
        <taxon>Cnidaria</taxon>
        <taxon>Anthozoa</taxon>
        <taxon>Hexacorallia</taxon>
        <taxon>Actiniaria</taxon>
        <taxon>Edwardsiidae</taxon>
        <taxon>Nematostella</taxon>
    </lineage>
</organism>
<dbReference type="InterPro" id="IPR013555">
    <property type="entry name" value="TRP_dom"/>
</dbReference>
<dbReference type="eggNOG" id="KOG3609">
    <property type="taxonomic scope" value="Eukaryota"/>
</dbReference>
<evidence type="ECO:0000256" key="3">
    <source>
        <dbReference type="ARBA" id="ARBA00022692"/>
    </source>
</evidence>
<evidence type="ECO:0000313" key="13">
    <source>
        <dbReference type="Proteomes" id="UP000001593"/>
    </source>
</evidence>
<dbReference type="OMA" id="QYHEREF"/>
<feature type="non-terminal residue" evidence="12">
    <location>
        <position position="523"/>
    </location>
</feature>